<evidence type="ECO:0000313" key="1">
    <source>
        <dbReference type="EMBL" id="MBP2452664.1"/>
    </source>
</evidence>
<accession>A0ABS4ZVQ0</accession>
<proteinExistence type="predicted"/>
<dbReference type="RefSeq" id="WP_209916913.1">
    <property type="nucleotide sequence ID" value="NZ_JAGIOP010000002.1"/>
</dbReference>
<organism evidence="1 2">
    <name type="scientific">Mycolicibacterium lutetiense</name>
    <dbReference type="NCBI Taxonomy" id="1641992"/>
    <lineage>
        <taxon>Bacteria</taxon>
        <taxon>Bacillati</taxon>
        <taxon>Actinomycetota</taxon>
        <taxon>Actinomycetes</taxon>
        <taxon>Mycobacteriales</taxon>
        <taxon>Mycobacteriaceae</taxon>
        <taxon>Mycolicibacterium</taxon>
    </lineage>
</organism>
<gene>
    <name evidence="1" type="ORF">JOF57_002577</name>
</gene>
<evidence type="ECO:0000313" key="2">
    <source>
        <dbReference type="Proteomes" id="UP000694460"/>
    </source>
</evidence>
<name>A0ABS4ZVQ0_9MYCO</name>
<dbReference type="EMBL" id="JAGIOP010000002">
    <property type="protein sequence ID" value="MBP2452664.1"/>
    <property type="molecule type" value="Genomic_DNA"/>
</dbReference>
<dbReference type="Proteomes" id="UP000694460">
    <property type="component" value="Unassembled WGS sequence"/>
</dbReference>
<reference evidence="1 2" key="1">
    <citation type="submission" date="2021-03" db="EMBL/GenBank/DDBJ databases">
        <title>Sequencing the genomes of 1000 actinobacteria strains.</title>
        <authorList>
            <person name="Klenk H.-P."/>
        </authorList>
    </citation>
    <scope>NUCLEOTIDE SEQUENCE [LARGE SCALE GENOMIC DNA]</scope>
    <source>
        <strain evidence="1 2">DSM 46713</strain>
    </source>
</reference>
<dbReference type="SUPFAM" id="SSF56655">
    <property type="entry name" value="Carbohydrate phosphatase"/>
    <property type="match status" value="1"/>
</dbReference>
<keyword evidence="2" id="KW-1185">Reference proteome</keyword>
<evidence type="ECO:0008006" key="3">
    <source>
        <dbReference type="Google" id="ProtNLM"/>
    </source>
</evidence>
<protein>
    <recommendedName>
        <fullName evidence="3">Inositol-phosphate phosphatase</fullName>
    </recommendedName>
</protein>
<comment type="caution">
    <text evidence="1">The sequence shown here is derived from an EMBL/GenBank/DDBJ whole genome shotgun (WGS) entry which is preliminary data.</text>
</comment>
<sequence length="344" mass="38977">MDDTTFEGHSPKDVARDISRDIATLLVAHMDGYALLNKNPFAQVDGYPPEHPGSAPIRIDKYLGDAAKDIVQEIRIEQPTLYGATLYQEEEIQLSYIKGEDTRRYRVVVDPLDGSTIYSAFGVGCVSVLVYWWKNPDDRQRREDIWQLQGGCIALNNGYAFTYTLNRRRFQDPFGTVRADVAVSRFDQRPRSRGDYRPVDIINPNIDLDDRNPEGKSTYVLASTAGSSRRRKSIEEDLARHSVDIDFLGSFAANLSVWGAVLGTTSVIIDPAPSTMHDGNYLLVLQALNWIVLDAKTWDVVPLLTIAERHCEPTITREARIPPIYAFRNRAVMERWRESNDPRS</sequence>